<reference evidence="2 3" key="1">
    <citation type="submission" date="2021-04" db="EMBL/GenBank/DDBJ databases">
        <authorList>
            <person name="Pira H."/>
            <person name="Risdian C."/>
            <person name="Wink J."/>
        </authorList>
    </citation>
    <scope>NUCLEOTIDE SEQUENCE [LARGE SCALE GENOMIC DNA]</scope>
    <source>
        <strain evidence="2 3">WH53</strain>
    </source>
</reference>
<evidence type="ECO:0008006" key="4">
    <source>
        <dbReference type="Google" id="ProtNLM"/>
    </source>
</evidence>
<protein>
    <recommendedName>
        <fullName evidence="4">Cadherin domain-containing protein</fullName>
    </recommendedName>
</protein>
<sequence length="771" mass="78018">ANGSNPTFTEGGAAGSLFNGTSISTVEAGQTIKGFTFTISNVANGINEAINIDGTAIVLTHGTSGSTAGNSLSYSVTVVGTTATVALTGGTMSTATTQTLIDNMSYQNNSNTPSTSNRVVTLTSVQDSGGTANGGDDTASISVASTVTVVGVNDEPTLTANASNPTFIEDGAAASLFNGTSISTVEAGQNISGLTLTVTNVINGGSEVLNIDGTSIALSHGTNGTTVGNSFNYTVVVVGNTATVSLSGGSISAASAQSLVDSISYQNNSNTPDTSNRVVTLTSIQDTGGTANGGDNTGSLAIASTVTVVGNNDAPTLSANANNPNFVEDGSAVNVFNGTTVSTVESGQNITGLTLTVTNITNISQEIINIDGASVLLVNGTSGSTTINGLNYAVSFSGSTATVVLTGGNLTAAQTQTLVDGITYQNNSQSPNTTPRVVTLTQITDDGGTANGGSDTKNLSVASTIGVTSVNDVPTAMSLSNADLRLSSTTGIVGSLSSTDADIGDTHTYVLVSGVGGDHNGLFVIENNVIKAANTANLSGGIYTIRVKTIDGAGGSYERPFTITVIDDASLNYTQQNGNDIGADNPRTNNEPPTINVVLPREAVAVNNVIDANQRTYSTTLTNIAINTQVPPPLAFSPTYNFYTAIGRGFGISSSTPFGSPSNFGNPPGFNQDTGPADSNDVSSPDDSNDGDDDTRLEPTDSGSPENSDTQNSNQGDSSPSRGDTNNSTFRPSFTEQLQLANNTIKKQALLDALVATLPSDNAEKSELVVD</sequence>
<proteinExistence type="predicted"/>
<dbReference type="RefSeq" id="WP_215818291.1">
    <property type="nucleotide sequence ID" value="NZ_JAGSOY010000005.1"/>
</dbReference>
<organism evidence="2 3">
    <name type="scientific">Zooshikella harenae</name>
    <dbReference type="NCBI Taxonomy" id="2827238"/>
    <lineage>
        <taxon>Bacteria</taxon>
        <taxon>Pseudomonadati</taxon>
        <taxon>Pseudomonadota</taxon>
        <taxon>Gammaproteobacteria</taxon>
        <taxon>Oceanospirillales</taxon>
        <taxon>Zooshikellaceae</taxon>
        <taxon>Zooshikella</taxon>
    </lineage>
</organism>
<evidence type="ECO:0000256" key="1">
    <source>
        <dbReference type="SAM" id="MobiDB-lite"/>
    </source>
</evidence>
<gene>
    <name evidence="2" type="ORF">KCG35_03530</name>
</gene>
<evidence type="ECO:0000313" key="2">
    <source>
        <dbReference type="EMBL" id="MBU2710122.1"/>
    </source>
</evidence>
<evidence type="ECO:0000313" key="3">
    <source>
        <dbReference type="Proteomes" id="UP000690515"/>
    </source>
</evidence>
<feature type="compositionally biased region" description="Polar residues" evidence="1">
    <location>
        <begin position="701"/>
        <end position="736"/>
    </location>
</feature>
<keyword evidence="3" id="KW-1185">Reference proteome</keyword>
<comment type="caution">
    <text evidence="2">The sequence shown here is derived from an EMBL/GenBank/DDBJ whole genome shotgun (WGS) entry which is preliminary data.</text>
</comment>
<feature type="compositionally biased region" description="Polar residues" evidence="1">
    <location>
        <begin position="658"/>
        <end position="674"/>
    </location>
</feature>
<accession>A0ABS5Z7U6</accession>
<dbReference type="Proteomes" id="UP000690515">
    <property type="component" value="Unassembled WGS sequence"/>
</dbReference>
<name>A0ABS5Z7U6_9GAMM</name>
<feature type="region of interest" description="Disordered" evidence="1">
    <location>
        <begin position="658"/>
        <end position="736"/>
    </location>
</feature>
<dbReference type="EMBL" id="JAGSOY010000005">
    <property type="protein sequence ID" value="MBU2710122.1"/>
    <property type="molecule type" value="Genomic_DNA"/>
</dbReference>
<feature type="non-terminal residue" evidence="2">
    <location>
        <position position="1"/>
    </location>
</feature>